<dbReference type="PROSITE" id="PS50067">
    <property type="entry name" value="KINESIN_MOTOR_2"/>
    <property type="match status" value="1"/>
</dbReference>
<dbReference type="Proteomes" id="UP000315783">
    <property type="component" value="Unassembled WGS sequence"/>
</dbReference>
<gene>
    <name evidence="10" type="ORF">IF1G_07404</name>
</gene>
<dbReference type="GO" id="GO:0005871">
    <property type="term" value="C:kinesin complex"/>
    <property type="evidence" value="ECO:0007669"/>
    <property type="project" value="TreeGrafter"/>
</dbReference>
<feature type="coiled-coil region" evidence="7">
    <location>
        <begin position="572"/>
        <end position="599"/>
    </location>
</feature>
<name>A0A545UW33_9HYPO</name>
<evidence type="ECO:0000259" key="9">
    <source>
        <dbReference type="PROSITE" id="PS50067"/>
    </source>
</evidence>
<evidence type="ECO:0000313" key="10">
    <source>
        <dbReference type="EMBL" id="TQV93672.1"/>
    </source>
</evidence>
<evidence type="ECO:0000256" key="3">
    <source>
        <dbReference type="ARBA" id="ARBA00022840"/>
    </source>
</evidence>
<feature type="coiled-coil region" evidence="7">
    <location>
        <begin position="679"/>
        <end position="706"/>
    </location>
</feature>
<evidence type="ECO:0000256" key="4">
    <source>
        <dbReference type="ARBA" id="ARBA00023175"/>
    </source>
</evidence>
<evidence type="ECO:0000313" key="11">
    <source>
        <dbReference type="Proteomes" id="UP000315783"/>
    </source>
</evidence>
<dbReference type="EMBL" id="SPUK01000011">
    <property type="protein sequence ID" value="TQV93672.1"/>
    <property type="molecule type" value="Genomic_DNA"/>
</dbReference>
<dbReference type="SUPFAM" id="SSF52540">
    <property type="entry name" value="P-loop containing nucleoside triphosphate hydrolases"/>
    <property type="match status" value="1"/>
</dbReference>
<sequence>MDAPPAPVPKTSQNLFEVYLRLRPPPTAAAAAAAQAERVLTVETPDQDGVRPSHITLNPPSDRRRAIERFGFTQVFAETASQLDVFSSTEIVGMVEGVLAPKGGEGTDAVVATLGVTGSGKTHTILGSKTQRGLTQLAVDVVFRSIGPSMLDAASLPAVIESLQACDPSESTLMAAPQYLETVFADPSRLSRANSRAATPMLPAATLPKNLLSQHRLDPLYMALTATARGKSSARRQNVMANSIQGDFSSSIMSPAPRRNLPPMPNALPKQPDVSGVLVPCDTSSEYVVVVSMYEVHNDRIYDLLTPATKNAATKEFRRRPLLFKSTELSPDRKVVAGLRKIVCTTVKEALLVLEAGLQERRVTGTGSNSVSSRSHGFFCFEVKKRHGGRRPGPWGGSKLTVVDLAGSERAREAKTAGATLVEAGKINESLMYLGQCLQTQSELGTSTKPNVVPYRQCKLTELLFSNSFPSHTSPHMPRRNPQKGVMIVTADPTGDFNATSQILRYSALAREVTVPRIPSITATILANGPAPASGTRSVSPVQHHFQRPFIPAGSGHGNYRNHSPVDERATMEIAALEIARLSDEIDQLRAETDAHMEARFTAEAHLLSMEDRLIDLEAAIRDECAAEFEQTLMLELARFKTSLALEQERSEEHWDRKVDLLERGLDGAGGCAEDGDEYNKENVLVEDLSEEVERLRRENAVLKRELAGRSPTKRKPLEERDDFSPAPEAAPTASGTVSNLGKKLERMRVNADAGSRSASGTSNGSPKKVRRTAKAT</sequence>
<dbReference type="InterPro" id="IPR027417">
    <property type="entry name" value="P-loop_NTPase"/>
</dbReference>
<evidence type="ECO:0000256" key="6">
    <source>
        <dbReference type="RuleBase" id="RU000394"/>
    </source>
</evidence>
<keyword evidence="2 5" id="KW-0547">Nucleotide-binding</keyword>
<dbReference type="InterPro" id="IPR001752">
    <property type="entry name" value="Kinesin_motor_dom"/>
</dbReference>
<evidence type="ECO:0000256" key="7">
    <source>
        <dbReference type="SAM" id="Coils"/>
    </source>
</evidence>
<dbReference type="InterPro" id="IPR036961">
    <property type="entry name" value="Kinesin_motor_dom_sf"/>
</dbReference>
<keyword evidence="1 6" id="KW-0493">Microtubule</keyword>
<dbReference type="PANTHER" id="PTHR24115">
    <property type="entry name" value="KINESIN-RELATED"/>
    <property type="match status" value="1"/>
</dbReference>
<dbReference type="AlphaFoldDB" id="A0A545UW33"/>
<dbReference type="SMART" id="SM00129">
    <property type="entry name" value="KISc"/>
    <property type="match status" value="1"/>
</dbReference>
<dbReference type="GO" id="GO:0008017">
    <property type="term" value="F:microtubule binding"/>
    <property type="evidence" value="ECO:0007669"/>
    <property type="project" value="InterPro"/>
</dbReference>
<evidence type="ECO:0000256" key="2">
    <source>
        <dbReference type="ARBA" id="ARBA00022741"/>
    </source>
</evidence>
<organism evidence="10 11">
    <name type="scientific">Cordyceps javanica</name>
    <dbReference type="NCBI Taxonomy" id="43265"/>
    <lineage>
        <taxon>Eukaryota</taxon>
        <taxon>Fungi</taxon>
        <taxon>Dikarya</taxon>
        <taxon>Ascomycota</taxon>
        <taxon>Pezizomycotina</taxon>
        <taxon>Sordariomycetes</taxon>
        <taxon>Hypocreomycetidae</taxon>
        <taxon>Hypocreales</taxon>
        <taxon>Cordycipitaceae</taxon>
        <taxon>Cordyceps</taxon>
    </lineage>
</organism>
<evidence type="ECO:0000256" key="8">
    <source>
        <dbReference type="SAM" id="MobiDB-lite"/>
    </source>
</evidence>
<comment type="similarity">
    <text evidence="5 6">Belongs to the TRAFAC class myosin-kinesin ATPase superfamily. Kinesin family.</text>
</comment>
<feature type="compositionally biased region" description="Basic residues" evidence="8">
    <location>
        <begin position="768"/>
        <end position="777"/>
    </location>
</feature>
<feature type="binding site" evidence="5">
    <location>
        <begin position="115"/>
        <end position="122"/>
    </location>
    <ligand>
        <name>ATP</name>
        <dbReference type="ChEBI" id="CHEBI:30616"/>
    </ligand>
</feature>
<dbReference type="Pfam" id="PF00225">
    <property type="entry name" value="Kinesin"/>
    <property type="match status" value="1"/>
</dbReference>
<feature type="domain" description="Kinesin motor" evidence="9">
    <location>
        <begin position="15"/>
        <end position="513"/>
    </location>
</feature>
<dbReference type="GO" id="GO:0003777">
    <property type="term" value="F:microtubule motor activity"/>
    <property type="evidence" value="ECO:0007669"/>
    <property type="project" value="InterPro"/>
</dbReference>
<reference evidence="10 11" key="1">
    <citation type="journal article" date="2019" name="Appl. Microbiol. Biotechnol.">
        <title>Genome sequence of Isaria javanica and comparative genome analysis insights into family S53 peptidase evolution in fungal entomopathogens.</title>
        <authorList>
            <person name="Lin R."/>
            <person name="Zhang X."/>
            <person name="Xin B."/>
            <person name="Zou M."/>
            <person name="Gao Y."/>
            <person name="Qin F."/>
            <person name="Hu Q."/>
            <person name="Xie B."/>
            <person name="Cheng X."/>
        </authorList>
    </citation>
    <scope>NUCLEOTIDE SEQUENCE [LARGE SCALE GENOMIC DNA]</scope>
    <source>
        <strain evidence="10 11">IJ1G</strain>
    </source>
</reference>
<dbReference type="STRING" id="43265.A0A545UW33"/>
<feature type="compositionally biased region" description="Polar residues" evidence="8">
    <location>
        <begin position="757"/>
        <end position="766"/>
    </location>
</feature>
<comment type="caution">
    <text evidence="10">The sequence shown here is derived from an EMBL/GenBank/DDBJ whole genome shotgun (WGS) entry which is preliminary data.</text>
</comment>
<dbReference type="InterPro" id="IPR019821">
    <property type="entry name" value="Kinesin_motor_CS"/>
</dbReference>
<keyword evidence="4 5" id="KW-0505">Motor protein</keyword>
<dbReference type="GO" id="GO:0016887">
    <property type="term" value="F:ATP hydrolysis activity"/>
    <property type="evidence" value="ECO:0007669"/>
    <property type="project" value="TreeGrafter"/>
</dbReference>
<dbReference type="PROSITE" id="PS00411">
    <property type="entry name" value="KINESIN_MOTOR_1"/>
    <property type="match status" value="1"/>
</dbReference>
<dbReference type="PRINTS" id="PR00380">
    <property type="entry name" value="KINESINHEAVY"/>
</dbReference>
<keyword evidence="3 5" id="KW-0067">ATP-binding</keyword>
<accession>A0A545UW33</accession>
<dbReference type="GO" id="GO:0005874">
    <property type="term" value="C:microtubule"/>
    <property type="evidence" value="ECO:0007669"/>
    <property type="project" value="UniProtKB-KW"/>
</dbReference>
<evidence type="ECO:0000256" key="1">
    <source>
        <dbReference type="ARBA" id="ARBA00022701"/>
    </source>
</evidence>
<dbReference type="PANTHER" id="PTHR24115:SF1008">
    <property type="entry name" value="KINESIN-LIKE PROTEIN SUBITO"/>
    <property type="match status" value="1"/>
</dbReference>
<feature type="region of interest" description="Disordered" evidence="8">
    <location>
        <begin position="707"/>
        <end position="777"/>
    </location>
</feature>
<dbReference type="GO" id="GO:0007018">
    <property type="term" value="P:microtubule-based movement"/>
    <property type="evidence" value="ECO:0007669"/>
    <property type="project" value="InterPro"/>
</dbReference>
<dbReference type="GO" id="GO:0005634">
    <property type="term" value="C:nucleus"/>
    <property type="evidence" value="ECO:0007669"/>
    <property type="project" value="TreeGrafter"/>
</dbReference>
<keyword evidence="11" id="KW-1185">Reference proteome</keyword>
<protein>
    <recommendedName>
        <fullName evidence="6">Kinesin-like protein</fullName>
    </recommendedName>
</protein>
<dbReference type="InterPro" id="IPR027640">
    <property type="entry name" value="Kinesin-like_fam"/>
</dbReference>
<proteinExistence type="inferred from homology"/>
<keyword evidence="7" id="KW-0175">Coiled coil</keyword>
<dbReference type="GO" id="GO:0005524">
    <property type="term" value="F:ATP binding"/>
    <property type="evidence" value="ECO:0007669"/>
    <property type="project" value="UniProtKB-UniRule"/>
</dbReference>
<dbReference type="Gene3D" id="3.40.850.10">
    <property type="entry name" value="Kinesin motor domain"/>
    <property type="match status" value="2"/>
</dbReference>
<evidence type="ECO:0000256" key="5">
    <source>
        <dbReference type="PROSITE-ProRule" id="PRU00283"/>
    </source>
</evidence>
<dbReference type="FunFam" id="3.40.850.10:FF:000091">
    <property type="entry name" value="Kinesin family protein"/>
    <property type="match status" value="1"/>
</dbReference>